<dbReference type="Proteomes" id="UP000433945">
    <property type="component" value="Unassembled WGS sequence"/>
</dbReference>
<dbReference type="NCBIfam" id="TIGR04183">
    <property type="entry name" value="Por_Secre_tail"/>
    <property type="match status" value="1"/>
</dbReference>
<feature type="chain" id="PRO_5027068728" evidence="2">
    <location>
        <begin position="27"/>
        <end position="685"/>
    </location>
</feature>
<proteinExistence type="predicted"/>
<dbReference type="Pfam" id="PF20009">
    <property type="entry name" value="GEVED"/>
    <property type="match status" value="1"/>
</dbReference>
<organism evidence="6 7">
    <name type="scientific">Flavobacterium rakeshii</name>
    <dbReference type="NCBI Taxonomy" id="1038845"/>
    <lineage>
        <taxon>Bacteria</taxon>
        <taxon>Pseudomonadati</taxon>
        <taxon>Bacteroidota</taxon>
        <taxon>Flavobacteriia</taxon>
        <taxon>Flavobacteriales</taxon>
        <taxon>Flavobacteriaceae</taxon>
        <taxon>Flavobacterium</taxon>
    </lineage>
</organism>
<feature type="domain" description="Ig-like" evidence="4">
    <location>
        <begin position="445"/>
        <end position="517"/>
    </location>
</feature>
<dbReference type="Pfam" id="PF19081">
    <property type="entry name" value="Ig_7"/>
    <property type="match status" value="1"/>
</dbReference>
<dbReference type="InterPro" id="IPR026444">
    <property type="entry name" value="Secre_tail"/>
</dbReference>
<evidence type="ECO:0000259" key="4">
    <source>
        <dbReference type="Pfam" id="PF19081"/>
    </source>
</evidence>
<feature type="signal peptide" evidence="2">
    <location>
        <begin position="1"/>
        <end position="26"/>
    </location>
</feature>
<dbReference type="EMBL" id="WOWP01000034">
    <property type="protein sequence ID" value="MUV04179.1"/>
    <property type="molecule type" value="Genomic_DNA"/>
</dbReference>
<gene>
    <name evidence="6" type="ORF">GN157_10705</name>
</gene>
<evidence type="ECO:0000256" key="1">
    <source>
        <dbReference type="ARBA" id="ARBA00022729"/>
    </source>
</evidence>
<dbReference type="Pfam" id="PF18962">
    <property type="entry name" value="Por_Secre_tail"/>
    <property type="match status" value="1"/>
</dbReference>
<dbReference type="RefSeq" id="WP_157483388.1">
    <property type="nucleotide sequence ID" value="NZ_WOWP01000034.1"/>
</dbReference>
<dbReference type="InterPro" id="IPR045474">
    <property type="entry name" value="GEVED"/>
</dbReference>
<feature type="domain" description="GEVED" evidence="5">
    <location>
        <begin position="354"/>
        <end position="438"/>
    </location>
</feature>
<feature type="domain" description="Secretion system C-terminal sorting" evidence="3">
    <location>
        <begin position="616"/>
        <end position="682"/>
    </location>
</feature>
<dbReference type="AlphaFoldDB" id="A0A6N8HBZ8"/>
<evidence type="ECO:0000259" key="5">
    <source>
        <dbReference type="Pfam" id="PF20009"/>
    </source>
</evidence>
<dbReference type="OrthoDB" id="1447704at2"/>
<dbReference type="InterPro" id="IPR044023">
    <property type="entry name" value="Ig_7"/>
</dbReference>
<sequence>MKTHLRLFFYVLSFFAMLSYSGKAHAQIDYNDNFEDYLYDWDSYDFDYYSLVPCEGEVSFVTNLYTDFTEAEIVSPSLGVSNGYETTLSFEYKIMDYAGFVDPTVPTANADNWGSIEFYYSTSETGPFTLIHTIDTDNHIESANCATQTVTFTPEEGEEVFVKILAQIGDTSNDFYIIIDSFSVVQDLPACTGAPAIADAVSSTIYACNTADINLSLSPAYSALGLAYQWQYSTDGETFTDVAEGGDMATYSTVQTETTWYRAVVTCTDSDESATSTPVQVVQSDMPCYCDVDFDGGTEPITYVEFAGIENSSSVNTSSPGMESFTGMAPGEVSLGEEYTVVVEGNTNGSYENYLTVFIDFNHNGDFSDEGESFEIGFLDSSTGEDGQQVTGTIAIPADAMTGITFMRVFKSYGVYTSDPCSSEDAVGYGQVEDYLLNITCGTEAPVADAEQNFCSSGVVADLVAEGDTVVWYNAAEDGDMLADTDVLVDGATYYAAQVPDGGCESEMRSAVMVTVTTVSAPTGVAEQSFDTDPETSDYPTLSEIEVTVEEGAVVNWYASEEDALAGENALAGDTVIDVDATYYITQTIGGCESAPFVVGVTLGNESFAFGTFKYYPNPVSNMLNMSYTNVITGVEVYNLVGQRVIEKSYTQNEVQLDMSQLTAGTYMVKVITVDASSTIKVVKQ</sequence>
<protein>
    <submittedName>
        <fullName evidence="6">T9SS type A sorting domain-containing protein</fullName>
    </submittedName>
</protein>
<evidence type="ECO:0000313" key="6">
    <source>
        <dbReference type="EMBL" id="MUV04179.1"/>
    </source>
</evidence>
<evidence type="ECO:0000259" key="3">
    <source>
        <dbReference type="Pfam" id="PF18962"/>
    </source>
</evidence>
<evidence type="ECO:0000256" key="2">
    <source>
        <dbReference type="SAM" id="SignalP"/>
    </source>
</evidence>
<accession>A0A6N8HBZ8</accession>
<comment type="caution">
    <text evidence="6">The sequence shown here is derived from an EMBL/GenBank/DDBJ whole genome shotgun (WGS) entry which is preliminary data.</text>
</comment>
<keyword evidence="1 2" id="KW-0732">Signal</keyword>
<name>A0A6N8HBZ8_9FLAO</name>
<evidence type="ECO:0000313" key="7">
    <source>
        <dbReference type="Proteomes" id="UP000433945"/>
    </source>
</evidence>
<reference evidence="6 7" key="1">
    <citation type="submission" date="2019-12" db="EMBL/GenBank/DDBJ databases">
        <authorList>
            <person name="Sun J.-Q."/>
        </authorList>
    </citation>
    <scope>NUCLEOTIDE SEQUENCE [LARGE SCALE GENOMIC DNA]</scope>
    <source>
        <strain evidence="6 7">JCM 17928</strain>
    </source>
</reference>
<keyword evidence="7" id="KW-1185">Reference proteome</keyword>